<proteinExistence type="predicted"/>
<dbReference type="EMBL" id="FO203522">
    <property type="protein sequence ID" value="CCO23496.1"/>
    <property type="molecule type" value="Genomic_DNA"/>
</dbReference>
<evidence type="ECO:0008006" key="4">
    <source>
        <dbReference type="Google" id="ProtNLM"/>
    </source>
</evidence>
<dbReference type="AlphaFoldDB" id="L0RD75"/>
<gene>
    <name evidence="2" type="ORF">DESAM_21215</name>
</gene>
<protein>
    <recommendedName>
        <fullName evidence="4">PH domain-containing protein</fullName>
    </recommendedName>
</protein>
<sequence length="363" mass="41309">MTELLRRILALALLCLGGYLILWPGGKVLIIQPENFKSGYERHVQQSEKVLNFDEYIQKITKGRTTEVNSPTWNNLTSKLNYPENSPALMAKRFGMDNKRFIFRPNDQPFDALSSFPLETTTYLSVNKGDKWLAVRAAYVQDIYGLPSKFLYPLRHLGAFLAITAFLLYALIPRKVFAEDEIHYPQGLTVITPDIMGLILTTVFFLLPFPIVWSMKGGVSVLSVSQGWIGLTLAMWLLAAICLLFLRVGLNYSILSYRITDEGLREIRGQKDTLLRWTEIDYYQSYKTRTSTKLAHMLLHFGSSFQSIGMGIALDGNEEYGINVVDRNGRKIKIMANTLNGFEDIVNALKKHGIKRKRKKAPQ</sequence>
<dbReference type="KEGG" id="dhy:DESAM_21215"/>
<dbReference type="STRING" id="1121451.DESAM_21215"/>
<keyword evidence="1" id="KW-0812">Transmembrane</keyword>
<name>L0RD75_9BACT</name>
<evidence type="ECO:0000313" key="3">
    <source>
        <dbReference type="Proteomes" id="UP000010808"/>
    </source>
</evidence>
<dbReference type="PATRIC" id="fig|1121451.3.peg.1466"/>
<evidence type="ECO:0000313" key="2">
    <source>
        <dbReference type="EMBL" id="CCO23496.1"/>
    </source>
</evidence>
<dbReference type="HOGENOM" id="CLU_762316_0_0_7"/>
<keyword evidence="1" id="KW-1133">Transmembrane helix</keyword>
<keyword evidence="3" id="KW-1185">Reference proteome</keyword>
<organism evidence="2 3">
    <name type="scientific">Maridesulfovibrio hydrothermalis AM13 = DSM 14728</name>
    <dbReference type="NCBI Taxonomy" id="1121451"/>
    <lineage>
        <taxon>Bacteria</taxon>
        <taxon>Pseudomonadati</taxon>
        <taxon>Thermodesulfobacteriota</taxon>
        <taxon>Desulfovibrionia</taxon>
        <taxon>Desulfovibrionales</taxon>
        <taxon>Desulfovibrionaceae</taxon>
        <taxon>Maridesulfovibrio</taxon>
    </lineage>
</organism>
<feature type="transmembrane region" description="Helical" evidence="1">
    <location>
        <begin position="184"/>
        <end position="207"/>
    </location>
</feature>
<dbReference type="Proteomes" id="UP000010808">
    <property type="component" value="Chromosome"/>
</dbReference>
<dbReference type="RefSeq" id="WP_015336100.1">
    <property type="nucleotide sequence ID" value="NC_020055.1"/>
</dbReference>
<reference evidence="2 3" key="1">
    <citation type="submission" date="2012-10" db="EMBL/GenBank/DDBJ databases">
        <authorList>
            <person name="Genoscope - CEA"/>
        </authorList>
    </citation>
    <scope>NUCLEOTIDE SEQUENCE [LARGE SCALE GENOMIC DNA]</scope>
    <source>
        <strain evidence="3">AM13 / DSM 14728</strain>
    </source>
</reference>
<feature type="transmembrane region" description="Helical" evidence="1">
    <location>
        <begin position="154"/>
        <end position="172"/>
    </location>
</feature>
<feature type="transmembrane region" description="Helical" evidence="1">
    <location>
        <begin position="227"/>
        <end position="250"/>
    </location>
</feature>
<keyword evidence="1" id="KW-0472">Membrane</keyword>
<dbReference type="eggNOG" id="ENOG5033X36">
    <property type="taxonomic scope" value="Bacteria"/>
</dbReference>
<evidence type="ECO:0000256" key="1">
    <source>
        <dbReference type="SAM" id="Phobius"/>
    </source>
</evidence>
<dbReference type="OrthoDB" id="5457373at2"/>
<accession>L0RD75</accession>
<feature type="transmembrane region" description="Helical" evidence="1">
    <location>
        <begin position="7"/>
        <end position="26"/>
    </location>
</feature>